<dbReference type="Pfam" id="PF08544">
    <property type="entry name" value="GHMP_kinases_C"/>
    <property type="match status" value="1"/>
</dbReference>
<evidence type="ECO:0000259" key="6">
    <source>
        <dbReference type="Pfam" id="PF00288"/>
    </source>
</evidence>
<dbReference type="InterPro" id="IPR020568">
    <property type="entry name" value="Ribosomal_Su5_D2-typ_SF"/>
</dbReference>
<keyword evidence="4" id="KW-0067">ATP-binding</keyword>
<gene>
    <name evidence="8" type="ORF">A2989_05125</name>
</gene>
<dbReference type="SUPFAM" id="SSF54211">
    <property type="entry name" value="Ribosomal protein S5 domain 2-like"/>
    <property type="match status" value="1"/>
</dbReference>
<reference evidence="8 9" key="1">
    <citation type="journal article" date="2016" name="Nat. Commun.">
        <title>Thousands of microbial genomes shed light on interconnected biogeochemical processes in an aquifer system.</title>
        <authorList>
            <person name="Anantharaman K."/>
            <person name="Brown C.T."/>
            <person name="Hug L.A."/>
            <person name="Sharon I."/>
            <person name="Castelle C.J."/>
            <person name="Probst A.J."/>
            <person name="Thomas B.C."/>
            <person name="Singh A."/>
            <person name="Wilkins M.J."/>
            <person name="Karaoz U."/>
            <person name="Brodie E.L."/>
            <person name="Williams K.H."/>
            <person name="Hubbard S.S."/>
            <person name="Banfield J.F."/>
        </authorList>
    </citation>
    <scope>NUCLEOTIDE SEQUENCE [LARGE SCALE GENOMIC DNA]</scope>
</reference>
<evidence type="ECO:0000256" key="5">
    <source>
        <dbReference type="ARBA" id="ARBA00038121"/>
    </source>
</evidence>
<name>A0A1F4ZG13_9BACT</name>
<dbReference type="PANTHER" id="PTHR32463">
    <property type="entry name" value="L-FUCOSE KINASE"/>
    <property type="match status" value="1"/>
</dbReference>
<dbReference type="InterPro" id="IPR014606">
    <property type="entry name" value="Heptose_7-P_kinase"/>
</dbReference>
<comment type="caution">
    <text evidence="8">The sequence shown here is derived from an EMBL/GenBank/DDBJ whole genome shotgun (WGS) entry which is preliminary data.</text>
</comment>
<dbReference type="Gene3D" id="3.30.230.120">
    <property type="match status" value="1"/>
</dbReference>
<protein>
    <submittedName>
        <fullName evidence="8">GHMP kinase</fullName>
    </submittedName>
</protein>
<evidence type="ECO:0000313" key="8">
    <source>
        <dbReference type="EMBL" id="OGD04384.1"/>
    </source>
</evidence>
<keyword evidence="2" id="KW-0547">Nucleotide-binding</keyword>
<feature type="domain" description="GHMP kinase N-terminal" evidence="6">
    <location>
        <begin position="73"/>
        <end position="155"/>
    </location>
</feature>
<dbReference type="GO" id="GO:0005524">
    <property type="term" value="F:ATP binding"/>
    <property type="evidence" value="ECO:0007669"/>
    <property type="project" value="UniProtKB-KW"/>
</dbReference>
<dbReference type="SUPFAM" id="SSF55060">
    <property type="entry name" value="GHMP Kinase, C-terminal domain"/>
    <property type="match status" value="1"/>
</dbReference>
<evidence type="ECO:0000259" key="7">
    <source>
        <dbReference type="Pfam" id="PF08544"/>
    </source>
</evidence>
<dbReference type="InterPro" id="IPR052203">
    <property type="entry name" value="GHMP_Kinase-Related"/>
</dbReference>
<evidence type="ECO:0000256" key="2">
    <source>
        <dbReference type="ARBA" id="ARBA00022741"/>
    </source>
</evidence>
<dbReference type="GO" id="GO:0050201">
    <property type="term" value="F:fucokinase activity"/>
    <property type="evidence" value="ECO:0007669"/>
    <property type="project" value="TreeGrafter"/>
</dbReference>
<evidence type="ECO:0000313" key="9">
    <source>
        <dbReference type="Proteomes" id="UP000177080"/>
    </source>
</evidence>
<feature type="domain" description="GHMP kinase C-terminal" evidence="7">
    <location>
        <begin position="228"/>
        <end position="303"/>
    </location>
</feature>
<keyword evidence="1" id="KW-0808">Transferase</keyword>
<dbReference type="InterPro" id="IPR001174">
    <property type="entry name" value="HddA/FKP"/>
</dbReference>
<comment type="similarity">
    <text evidence="5">Belongs to the GHMP kinase family.</text>
</comment>
<proteinExistence type="inferred from homology"/>
<keyword evidence="3 8" id="KW-0418">Kinase</keyword>
<sequence>MIITQTPLRISFLGGGTDFLQFYREHGGCVLTTAIDKYVYCIVQKRFDEMIVVGYSKKEWVEKVDMLEHELVREAMKRTGVDRGVEITFLSDVPAAGTGLGSSSSVTVGVLNALYQYTGRAIEAERLAREACEIEIEILGKPIGVQDQYIAAYGGVDFIEFRKDGVVSVEPLGLPEELRADLESSMMIFFTGKTRKADVVLKEQKENIDKKNEVLSEMAQQARAGRRLLQNGKIAQLGKLLDEGWKLKKTLASKITDSEIDKMYAAAKKAGAFGGKISGAGGGGFMTLFVPTSKRDSVRRAMNGLREMPVGLAKDGSKVIFNINR</sequence>
<dbReference type="EMBL" id="MEXN01000001">
    <property type="protein sequence ID" value="OGD04384.1"/>
    <property type="molecule type" value="Genomic_DNA"/>
</dbReference>
<dbReference type="GO" id="GO:0042352">
    <property type="term" value="P:GDP-L-fucose salvage"/>
    <property type="evidence" value="ECO:0007669"/>
    <property type="project" value="TreeGrafter"/>
</dbReference>
<organism evidence="8 9">
    <name type="scientific">Candidatus Amesbacteria bacterium RIFCSPLOWO2_01_FULL_48_25</name>
    <dbReference type="NCBI Taxonomy" id="1797259"/>
    <lineage>
        <taxon>Bacteria</taxon>
        <taxon>Candidatus Amesiibacteriota</taxon>
    </lineage>
</organism>
<dbReference type="STRING" id="1797259.A2989_05125"/>
<dbReference type="PANTHER" id="PTHR32463:SF0">
    <property type="entry name" value="L-FUCOSE KINASE"/>
    <property type="match status" value="1"/>
</dbReference>
<evidence type="ECO:0000256" key="3">
    <source>
        <dbReference type="ARBA" id="ARBA00022777"/>
    </source>
</evidence>
<dbReference type="PIRSF" id="PIRSF036406">
    <property type="entry name" value="Hept_kin"/>
    <property type="match status" value="1"/>
</dbReference>
<dbReference type="InterPro" id="IPR013750">
    <property type="entry name" value="GHMP_kinase_C_dom"/>
</dbReference>
<dbReference type="PRINTS" id="PR00960">
    <property type="entry name" value="LMBPPROTEIN"/>
</dbReference>
<dbReference type="InterPro" id="IPR006204">
    <property type="entry name" value="GHMP_kinase_N_dom"/>
</dbReference>
<evidence type="ECO:0000256" key="1">
    <source>
        <dbReference type="ARBA" id="ARBA00022679"/>
    </source>
</evidence>
<dbReference type="InterPro" id="IPR036554">
    <property type="entry name" value="GHMP_kinase_C_sf"/>
</dbReference>
<dbReference type="Pfam" id="PF00288">
    <property type="entry name" value="GHMP_kinases_N"/>
    <property type="match status" value="1"/>
</dbReference>
<accession>A0A1F4ZG13</accession>
<dbReference type="AlphaFoldDB" id="A0A1F4ZG13"/>
<evidence type="ECO:0000256" key="4">
    <source>
        <dbReference type="ARBA" id="ARBA00022840"/>
    </source>
</evidence>
<dbReference type="Proteomes" id="UP000177080">
    <property type="component" value="Unassembled WGS sequence"/>
</dbReference>